<evidence type="ECO:0000256" key="1">
    <source>
        <dbReference type="ARBA" id="ARBA00004442"/>
    </source>
</evidence>
<dbReference type="Proteomes" id="UP000184287">
    <property type="component" value="Unassembled WGS sequence"/>
</dbReference>
<dbReference type="AlphaFoldDB" id="A0A1M4TGM6"/>
<dbReference type="InterPro" id="IPR011990">
    <property type="entry name" value="TPR-like_helical_dom_sf"/>
</dbReference>
<sequence length="658" mass="75216">MNNLNLNKASKIRPYLMISVLLMTVFSSCKKYLDIIPDNIPTIDNAFTLRNEAEKYLYTCYSYLPRDGDPTFNIGYMAGDEVWIPYDQREFGPNAWQIARGSQNAAEPYADAWSSRRGGGGPQNNQGVGFYGLFTGIRNCNIFLENVKNPAKVLDLRQDERERWIAEVQFLKAYYHFYLMRMYGPIPLVKTNIDISASENDVRVKRMPFDECVSYITSLLDSSAAVLPVIIGDRGSELGRITKPIALAVKAKVLLMAASPLFNGNTEYTGFRDQDGVSLFNATYDANKWKLAADAAKAAIESATTAGFKLYEFPATAFKLSDTTKRQMSIRNALTERWNAEHVWANPNSLAAEGLQRNAMARINTNIGVGTARQQLSVPIKIAEQFYTVNGVPINEDKTLNFNNKYTLRTAIRRERFHIKQGYTTARLNFDREPRFYADLGFDGGVWYKYDSPTSSDSATYVLEGKSVQLAGANNYGWYNETGYFIKKVVDWNMASTSSNISYRTYPWPQIRLADLYLMYAEALNETLSSPDAEVYEYINRIRKRAGLLDVQKAWMDYSTNPTKFGNQAGMREIIHQERLIELAFEGSRYWDILRWKKATEMFNQNITGWSVSQGTEQEYYKVRTIYPQSFIAPRDYLWPIRTYDITVNPKLTQNPGW</sequence>
<dbReference type="GO" id="GO:0009279">
    <property type="term" value="C:cell outer membrane"/>
    <property type="evidence" value="ECO:0007669"/>
    <property type="project" value="UniProtKB-SubCell"/>
</dbReference>
<evidence type="ECO:0000259" key="7">
    <source>
        <dbReference type="Pfam" id="PF14322"/>
    </source>
</evidence>
<evidence type="ECO:0000313" key="9">
    <source>
        <dbReference type="Proteomes" id="UP000184287"/>
    </source>
</evidence>
<organism evidence="8 9">
    <name type="scientific">Pedobacter caeni</name>
    <dbReference type="NCBI Taxonomy" id="288992"/>
    <lineage>
        <taxon>Bacteria</taxon>
        <taxon>Pseudomonadati</taxon>
        <taxon>Bacteroidota</taxon>
        <taxon>Sphingobacteriia</taxon>
        <taxon>Sphingobacteriales</taxon>
        <taxon>Sphingobacteriaceae</taxon>
        <taxon>Pedobacter</taxon>
    </lineage>
</organism>
<protein>
    <submittedName>
        <fullName evidence="8">Starch-binding associating with outer membrane</fullName>
    </submittedName>
</protein>
<evidence type="ECO:0000256" key="3">
    <source>
        <dbReference type="ARBA" id="ARBA00022729"/>
    </source>
</evidence>
<evidence type="ECO:0000256" key="2">
    <source>
        <dbReference type="ARBA" id="ARBA00006275"/>
    </source>
</evidence>
<dbReference type="EMBL" id="FQUQ01000001">
    <property type="protein sequence ID" value="SHE43457.1"/>
    <property type="molecule type" value="Genomic_DNA"/>
</dbReference>
<dbReference type="InterPro" id="IPR033985">
    <property type="entry name" value="SusD-like_N"/>
</dbReference>
<gene>
    <name evidence="8" type="ORF">SAMN04488522_101185</name>
</gene>
<keyword evidence="5" id="KW-0998">Cell outer membrane</keyword>
<comment type="subcellular location">
    <subcellularLocation>
        <location evidence="1">Cell outer membrane</location>
    </subcellularLocation>
</comment>
<keyword evidence="3" id="KW-0732">Signal</keyword>
<dbReference type="STRING" id="288992.SAMN04488522_101185"/>
<dbReference type="RefSeq" id="WP_084528408.1">
    <property type="nucleotide sequence ID" value="NZ_FQUQ01000001.1"/>
</dbReference>
<dbReference type="InterPro" id="IPR012944">
    <property type="entry name" value="SusD_RagB_dom"/>
</dbReference>
<name>A0A1M4TGM6_9SPHI</name>
<accession>A0A1M4TGM6</accession>
<evidence type="ECO:0000256" key="4">
    <source>
        <dbReference type="ARBA" id="ARBA00023136"/>
    </source>
</evidence>
<evidence type="ECO:0000259" key="6">
    <source>
        <dbReference type="Pfam" id="PF07980"/>
    </source>
</evidence>
<evidence type="ECO:0000313" key="8">
    <source>
        <dbReference type="EMBL" id="SHE43457.1"/>
    </source>
</evidence>
<reference evidence="9" key="1">
    <citation type="submission" date="2016-11" db="EMBL/GenBank/DDBJ databases">
        <authorList>
            <person name="Varghese N."/>
            <person name="Submissions S."/>
        </authorList>
    </citation>
    <scope>NUCLEOTIDE SEQUENCE [LARGE SCALE GENOMIC DNA]</scope>
    <source>
        <strain evidence="9">DSM 16990</strain>
    </source>
</reference>
<dbReference type="SUPFAM" id="SSF48452">
    <property type="entry name" value="TPR-like"/>
    <property type="match status" value="1"/>
</dbReference>
<proteinExistence type="inferred from homology"/>
<comment type="similarity">
    <text evidence="2">Belongs to the SusD family.</text>
</comment>
<dbReference type="Gene3D" id="1.25.40.390">
    <property type="match status" value="1"/>
</dbReference>
<dbReference type="Pfam" id="PF14322">
    <property type="entry name" value="SusD-like_3"/>
    <property type="match status" value="1"/>
</dbReference>
<keyword evidence="4" id="KW-0472">Membrane</keyword>
<feature type="domain" description="RagB/SusD" evidence="6">
    <location>
        <begin position="341"/>
        <end position="658"/>
    </location>
</feature>
<dbReference type="Pfam" id="PF07980">
    <property type="entry name" value="SusD_RagB"/>
    <property type="match status" value="1"/>
</dbReference>
<keyword evidence="9" id="KW-1185">Reference proteome</keyword>
<evidence type="ECO:0000256" key="5">
    <source>
        <dbReference type="ARBA" id="ARBA00023237"/>
    </source>
</evidence>
<feature type="domain" description="SusD-like N-terminal" evidence="7">
    <location>
        <begin position="130"/>
        <end position="255"/>
    </location>
</feature>